<keyword evidence="3 4" id="KW-0413">Isomerase</keyword>
<evidence type="ECO:0000256" key="1">
    <source>
        <dbReference type="ARBA" id="ARBA00002388"/>
    </source>
</evidence>
<feature type="compositionally biased region" description="Low complexity" evidence="5">
    <location>
        <begin position="274"/>
        <end position="293"/>
    </location>
</feature>
<organism evidence="7 8">
    <name type="scientific">[Eubacterium] siraeum</name>
    <dbReference type="NCBI Taxonomy" id="39492"/>
    <lineage>
        <taxon>Bacteria</taxon>
        <taxon>Bacillati</taxon>
        <taxon>Bacillota</taxon>
        <taxon>Clostridia</taxon>
        <taxon>Eubacteriales</taxon>
        <taxon>Oscillospiraceae</taxon>
        <taxon>Oscillospiraceae incertae sedis</taxon>
    </lineage>
</organism>
<dbReference type="InterPro" id="IPR029000">
    <property type="entry name" value="Cyclophilin-like_dom_sf"/>
</dbReference>
<dbReference type="Proteomes" id="UP000095662">
    <property type="component" value="Unassembled WGS sequence"/>
</dbReference>
<comment type="function">
    <text evidence="1 4">PPIases accelerate the folding of proteins. It catalyzes the cis-trans isomerization of proline imidic peptide bonds in oligopeptides.</text>
</comment>
<dbReference type="STRING" id="39492.ERS852540_00628"/>
<dbReference type="EMBL" id="CZBY01000003">
    <property type="protein sequence ID" value="CUQ83096.1"/>
    <property type="molecule type" value="Genomic_DNA"/>
</dbReference>
<comment type="similarity">
    <text evidence="4">Belongs to the cyclophilin-type PPIase family.</text>
</comment>
<evidence type="ECO:0000313" key="7">
    <source>
        <dbReference type="EMBL" id="CUQ83096.1"/>
    </source>
</evidence>
<protein>
    <recommendedName>
        <fullName evidence="4">Peptidyl-prolyl cis-trans isomerase</fullName>
        <shortName evidence="4">PPIase</shortName>
        <ecNumber evidence="4">5.2.1.8</ecNumber>
    </recommendedName>
</protein>
<feature type="region of interest" description="Disordered" evidence="5">
    <location>
        <begin position="268"/>
        <end position="293"/>
    </location>
</feature>
<proteinExistence type="inferred from homology"/>
<evidence type="ECO:0000256" key="4">
    <source>
        <dbReference type="RuleBase" id="RU363019"/>
    </source>
</evidence>
<evidence type="ECO:0000313" key="8">
    <source>
        <dbReference type="Proteomes" id="UP000095662"/>
    </source>
</evidence>
<feature type="chain" id="PRO_5039755202" description="Peptidyl-prolyl cis-trans isomerase" evidence="4">
    <location>
        <begin position="22"/>
        <end position="293"/>
    </location>
</feature>
<sequence length="293" mass="31813">MKFRRKLAAVLAGIITVTAFSGCSMLGNQTTNALGTYDFTQMDLVQLNKPSEGQDVAVIETNLGTITAVLYAEFAPKTVANFKKRAEEGFYDGKPFFALQKGIYAITGASNDEGTEGVTDDGKFIENECSVNLWPFKGALLGYSSQQGYSDSRFFFTGALEITEENKKELRGYTDQETSAQVIPDELITAFEKRGSVPGFAGTYTVFGQVINGFDTLDKILWSASDKSTMKPLEEIKIVKVTLDSYKDGKFTIEEPTSDKYLTAKEIAELQNESNGTSGSNSSTAGSSDSSSN</sequence>
<dbReference type="PANTHER" id="PTHR45625:SF4">
    <property type="entry name" value="PEPTIDYLPROLYL ISOMERASE DOMAIN AND WD REPEAT-CONTAINING PROTEIN 1"/>
    <property type="match status" value="1"/>
</dbReference>
<reference evidence="7 8" key="1">
    <citation type="submission" date="2015-09" db="EMBL/GenBank/DDBJ databases">
        <authorList>
            <consortium name="Pathogen Informatics"/>
        </authorList>
    </citation>
    <scope>NUCLEOTIDE SEQUENCE [LARGE SCALE GENOMIC DNA]</scope>
    <source>
        <strain evidence="7 8">2789STDY5834928</strain>
    </source>
</reference>
<comment type="catalytic activity">
    <reaction evidence="4">
        <text>[protein]-peptidylproline (omega=180) = [protein]-peptidylproline (omega=0)</text>
        <dbReference type="Rhea" id="RHEA:16237"/>
        <dbReference type="Rhea" id="RHEA-COMP:10747"/>
        <dbReference type="Rhea" id="RHEA-COMP:10748"/>
        <dbReference type="ChEBI" id="CHEBI:83833"/>
        <dbReference type="ChEBI" id="CHEBI:83834"/>
        <dbReference type="EC" id="5.2.1.8"/>
    </reaction>
</comment>
<dbReference type="AlphaFoldDB" id="A0A174ZFY6"/>
<keyword evidence="2 4" id="KW-0697">Rotamase</keyword>
<dbReference type="PRINTS" id="PR00153">
    <property type="entry name" value="CSAPPISMRASE"/>
</dbReference>
<dbReference type="PANTHER" id="PTHR45625">
    <property type="entry name" value="PEPTIDYL-PROLYL CIS-TRANS ISOMERASE-RELATED"/>
    <property type="match status" value="1"/>
</dbReference>
<dbReference type="InterPro" id="IPR044666">
    <property type="entry name" value="Cyclophilin_A-like"/>
</dbReference>
<name>A0A174ZFY6_9FIRM</name>
<dbReference type="Pfam" id="PF00160">
    <property type="entry name" value="Pro_isomerase"/>
    <property type="match status" value="1"/>
</dbReference>
<keyword evidence="4" id="KW-0732">Signal</keyword>
<feature type="signal peptide" evidence="4">
    <location>
        <begin position="1"/>
        <end position="21"/>
    </location>
</feature>
<dbReference type="OrthoDB" id="9807797at2"/>
<dbReference type="PROSITE" id="PS50072">
    <property type="entry name" value="CSA_PPIASE_2"/>
    <property type="match status" value="1"/>
</dbReference>
<gene>
    <name evidence="7" type="ORF">ERS852540_00628</name>
</gene>
<dbReference type="EC" id="5.2.1.8" evidence="4"/>
<accession>A0A174ZFY6</accession>
<evidence type="ECO:0000256" key="2">
    <source>
        <dbReference type="ARBA" id="ARBA00023110"/>
    </source>
</evidence>
<dbReference type="GO" id="GO:0003755">
    <property type="term" value="F:peptidyl-prolyl cis-trans isomerase activity"/>
    <property type="evidence" value="ECO:0007669"/>
    <property type="project" value="UniProtKB-UniRule"/>
</dbReference>
<evidence type="ECO:0000259" key="6">
    <source>
        <dbReference type="PROSITE" id="PS50072"/>
    </source>
</evidence>
<evidence type="ECO:0000256" key="5">
    <source>
        <dbReference type="SAM" id="MobiDB-lite"/>
    </source>
</evidence>
<evidence type="ECO:0000256" key="3">
    <source>
        <dbReference type="ARBA" id="ARBA00023235"/>
    </source>
</evidence>
<dbReference type="Gene3D" id="2.40.100.10">
    <property type="entry name" value="Cyclophilin-like"/>
    <property type="match status" value="1"/>
</dbReference>
<feature type="domain" description="PPIase cyclophilin-type" evidence="6">
    <location>
        <begin position="55"/>
        <end position="243"/>
    </location>
</feature>
<dbReference type="SUPFAM" id="SSF50891">
    <property type="entry name" value="Cyclophilin-like"/>
    <property type="match status" value="1"/>
</dbReference>
<dbReference type="PROSITE" id="PS51257">
    <property type="entry name" value="PROKAR_LIPOPROTEIN"/>
    <property type="match status" value="1"/>
</dbReference>
<dbReference type="InterPro" id="IPR002130">
    <property type="entry name" value="Cyclophilin-type_PPIase_dom"/>
</dbReference>